<evidence type="ECO:0000256" key="3">
    <source>
        <dbReference type="ARBA" id="ARBA00022679"/>
    </source>
</evidence>
<comment type="caution">
    <text evidence="10">The sequence shown here is derived from an EMBL/GenBank/DDBJ whole genome shotgun (WGS) entry which is preliminary data.</text>
</comment>
<dbReference type="PROSITE" id="PS51374">
    <property type="entry name" value="NDPK_LIKE"/>
    <property type="match status" value="1"/>
</dbReference>
<dbReference type="SMART" id="SM00562">
    <property type="entry name" value="NDK"/>
    <property type="match status" value="1"/>
</dbReference>
<keyword evidence="3 8" id="KW-0808">Transferase</keyword>
<dbReference type="InterPro" id="IPR036850">
    <property type="entry name" value="NDK-like_dom_sf"/>
</dbReference>
<gene>
    <name evidence="10" type="ORF">BIY37_08865</name>
</gene>
<dbReference type="GO" id="GO:0004550">
    <property type="term" value="F:nucleoside diphosphate kinase activity"/>
    <property type="evidence" value="ECO:0007669"/>
    <property type="project" value="UniProtKB-EC"/>
</dbReference>
<dbReference type="Gene3D" id="3.30.70.141">
    <property type="entry name" value="Nucleoside diphosphate kinase-like domain"/>
    <property type="match status" value="2"/>
</dbReference>
<dbReference type="InterPro" id="IPR034907">
    <property type="entry name" value="NDK-like_dom"/>
</dbReference>
<feature type="domain" description="Nucleoside diphosphate kinase-like" evidence="9">
    <location>
        <begin position="179"/>
        <end position="384"/>
    </location>
</feature>
<evidence type="ECO:0000256" key="4">
    <source>
        <dbReference type="ARBA" id="ARBA00022741"/>
    </source>
</evidence>
<comment type="catalytic activity">
    <reaction evidence="8">
        <text>a 2'-deoxyribonucleoside 5'-diphosphate + ATP = a 2'-deoxyribonucleoside 5'-triphosphate + ADP</text>
        <dbReference type="Rhea" id="RHEA:44640"/>
        <dbReference type="ChEBI" id="CHEBI:30616"/>
        <dbReference type="ChEBI" id="CHEBI:61560"/>
        <dbReference type="ChEBI" id="CHEBI:73316"/>
        <dbReference type="ChEBI" id="CHEBI:456216"/>
        <dbReference type="EC" id="2.7.4.6"/>
    </reaction>
</comment>
<evidence type="ECO:0000256" key="6">
    <source>
        <dbReference type="ARBA" id="ARBA00022840"/>
    </source>
</evidence>
<dbReference type="EC" id="2.7.4.6" evidence="8"/>
<dbReference type="PROSITE" id="PS00469">
    <property type="entry name" value="NDPK"/>
    <property type="match status" value="1"/>
</dbReference>
<name>A0A1V6LZ52_9BACT</name>
<keyword evidence="6 8" id="KW-0067">ATP-binding</keyword>
<comment type="cofactor">
    <cofactor evidence="1">
        <name>Mg(2+)</name>
        <dbReference type="ChEBI" id="CHEBI:18420"/>
    </cofactor>
</comment>
<evidence type="ECO:0000256" key="7">
    <source>
        <dbReference type="PROSITE-ProRule" id="PRU00706"/>
    </source>
</evidence>
<dbReference type="RefSeq" id="WP_070067466.1">
    <property type="nucleotide sequence ID" value="NZ_MJUW02000096.1"/>
</dbReference>
<evidence type="ECO:0000256" key="1">
    <source>
        <dbReference type="ARBA" id="ARBA00001946"/>
    </source>
</evidence>
<evidence type="ECO:0000259" key="9">
    <source>
        <dbReference type="SMART" id="SM00562"/>
    </source>
</evidence>
<dbReference type="Proteomes" id="UP000242219">
    <property type="component" value="Unassembled WGS sequence"/>
</dbReference>
<proteinExistence type="inferred from homology"/>
<evidence type="ECO:0000256" key="2">
    <source>
        <dbReference type="ARBA" id="ARBA00008142"/>
    </source>
</evidence>
<evidence type="ECO:0000313" key="10">
    <source>
        <dbReference type="EMBL" id="OQD45366.1"/>
    </source>
</evidence>
<sequence length="399" mass="44749">MADELTYALITPYSLLKSRTGGILGRLLSLSNLDFVGVTMFAPSDAFVDKYCATIEEQDCKPSWKKAMKDYINSNFRRVNKFGITNRMVLLFFKGPRALEKLKDEVIGPITSFQGHTIRGSFGDFVESSDGKIEYFEPAVVSAADHRTNDKQLALFAEYLSNDGGVLEDIVKFSEGVKAETTLVILKPFEEQSPLPGNMIDMFSRTGLFIVGIKLLRMSIAQAEDFYGPLINIFREKLKPKPEKIAEKLKEALKSVLTFEVPNAIMNSHAEQLSEQLKDMNAMNEFNKIVQYMTGLDPEKSSPADKKRPGTARCLALLYRGPDAIHKIRNILGPTDSKKGEPGKVRRIYGEDIMKNAAHASDAVENAERERKIIGLWDNKGHCELKEMIENYLRSKGSC</sequence>
<evidence type="ECO:0000256" key="8">
    <source>
        <dbReference type="RuleBase" id="RU004013"/>
    </source>
</evidence>
<evidence type="ECO:0000256" key="5">
    <source>
        <dbReference type="ARBA" id="ARBA00022777"/>
    </source>
</evidence>
<dbReference type="Pfam" id="PF00334">
    <property type="entry name" value="NDK"/>
    <property type="match status" value="1"/>
</dbReference>
<dbReference type="GO" id="GO:0005524">
    <property type="term" value="F:ATP binding"/>
    <property type="evidence" value="ECO:0007669"/>
    <property type="project" value="UniProtKB-KW"/>
</dbReference>
<dbReference type="PANTHER" id="PTHR11349">
    <property type="entry name" value="NUCLEOSIDE DIPHOSPHATE KINASE"/>
    <property type="match status" value="1"/>
</dbReference>
<protein>
    <recommendedName>
        <fullName evidence="8">Nucleoside diphosphate kinase</fullName>
        <ecNumber evidence="8">2.7.4.6</ecNumber>
    </recommendedName>
</protein>
<dbReference type="EMBL" id="MJUW02000096">
    <property type="protein sequence ID" value="OQD45366.1"/>
    <property type="molecule type" value="Genomic_DNA"/>
</dbReference>
<keyword evidence="5 8" id="KW-0418">Kinase</keyword>
<comment type="caution">
    <text evidence="7">Lacks conserved residue(s) required for the propagation of feature annotation.</text>
</comment>
<comment type="similarity">
    <text evidence="2 7">Belongs to the NDK family.</text>
</comment>
<dbReference type="AlphaFoldDB" id="A0A1V6LZ52"/>
<organism evidence="10 11">
    <name type="scientific">Candidatus Brocadia sapporoensis</name>
    <dbReference type="NCBI Taxonomy" id="392547"/>
    <lineage>
        <taxon>Bacteria</taxon>
        <taxon>Pseudomonadati</taxon>
        <taxon>Planctomycetota</taxon>
        <taxon>Candidatus Brocadiia</taxon>
        <taxon>Candidatus Brocadiales</taxon>
        <taxon>Candidatus Brocadiaceae</taxon>
        <taxon>Candidatus Brocadia</taxon>
    </lineage>
</organism>
<dbReference type="InterPro" id="IPR023005">
    <property type="entry name" value="Nucleoside_diP_kinase_AS"/>
</dbReference>
<reference evidence="10 11" key="1">
    <citation type="journal article" date="2016" name="Genome Announc.">
        <title>Draft Genome Sequence of the Anaerobic Ammonium-Oxidizing Bacterium 'Candidatus Brocadia sp. 40'.</title>
        <authorList>
            <person name="Ali M."/>
            <person name="Haroon M.F."/>
            <person name="Narita Y."/>
            <person name="Zhang L."/>
            <person name="Rangel Shaw D."/>
            <person name="Okabe S."/>
            <person name="Saikaly P.E."/>
        </authorList>
    </citation>
    <scope>NUCLEOTIDE SEQUENCE [LARGE SCALE GENOMIC DNA]</scope>
    <source>
        <strain evidence="10 11">40</strain>
    </source>
</reference>
<keyword evidence="4 8" id="KW-0547">Nucleotide-binding</keyword>
<accession>A0A1V6LZ52</accession>
<evidence type="ECO:0000313" key="11">
    <source>
        <dbReference type="Proteomes" id="UP000242219"/>
    </source>
</evidence>
<keyword evidence="11" id="KW-1185">Reference proteome</keyword>
<dbReference type="SUPFAM" id="SSF54919">
    <property type="entry name" value="Nucleoside diphosphate kinase, NDK"/>
    <property type="match status" value="2"/>
</dbReference>